<keyword evidence="3" id="KW-0804">Transcription</keyword>
<evidence type="ECO:0000313" key="6">
    <source>
        <dbReference type="Proteomes" id="UP000005307"/>
    </source>
</evidence>
<gene>
    <name evidence="5" type="ORF">OAN307_c00620</name>
</gene>
<dbReference type="eggNOG" id="COG1802">
    <property type="taxonomic scope" value="Bacteria"/>
</dbReference>
<dbReference type="Gene3D" id="1.20.120.530">
    <property type="entry name" value="GntR ligand-binding domain-like"/>
    <property type="match status" value="1"/>
</dbReference>
<dbReference type="PANTHER" id="PTHR43537:SF50">
    <property type="entry name" value="TRANSCRIPTIONAL REGULATORY PROTEIN"/>
    <property type="match status" value="1"/>
</dbReference>
<dbReference type="CDD" id="cd07377">
    <property type="entry name" value="WHTH_GntR"/>
    <property type="match status" value="1"/>
</dbReference>
<dbReference type="SMART" id="SM00345">
    <property type="entry name" value="HTH_GNTR"/>
    <property type="match status" value="1"/>
</dbReference>
<name>M9R252_9RHOB</name>
<dbReference type="InterPro" id="IPR036388">
    <property type="entry name" value="WH-like_DNA-bd_sf"/>
</dbReference>
<dbReference type="EMBL" id="CP003740">
    <property type="protein sequence ID" value="AGI65838.1"/>
    <property type="molecule type" value="Genomic_DNA"/>
</dbReference>
<keyword evidence="1" id="KW-0805">Transcription regulation</keyword>
<dbReference type="InterPro" id="IPR036390">
    <property type="entry name" value="WH_DNA-bd_sf"/>
</dbReference>
<dbReference type="Pfam" id="PF00392">
    <property type="entry name" value="GntR"/>
    <property type="match status" value="1"/>
</dbReference>
<dbReference type="OrthoDB" id="7620579at2"/>
<proteinExistence type="predicted"/>
<sequence>MPDQTLPEKIANQLRRDILRGKLMPGDSLKERDKAADLGVSRTPMREAIRIIALEGLITLRPSRSPIVAMPDVKAVTDDVEVLLSIEKLSGKLACERATDADIDGIAAITQHMGDNFDTMDTLGMFEIDMSFHSAIAKASHNKPLAEIHDRFLARLWRARFLSAVKRRNRASVIEHHTAILAALRARDTVVIDTAIGTHLDRLTEDIGDVIRREHQDLQDKAEQQANRG</sequence>
<dbReference type="InterPro" id="IPR011711">
    <property type="entry name" value="GntR_C"/>
</dbReference>
<evidence type="ECO:0000256" key="3">
    <source>
        <dbReference type="ARBA" id="ARBA00023163"/>
    </source>
</evidence>
<feature type="domain" description="HTH gntR-type" evidence="4">
    <location>
        <begin position="4"/>
        <end position="71"/>
    </location>
</feature>
<dbReference type="RefSeq" id="WP_015497902.1">
    <property type="nucleotide sequence ID" value="NC_020911.1"/>
</dbReference>
<dbReference type="SUPFAM" id="SSF48008">
    <property type="entry name" value="GntR ligand-binding domain-like"/>
    <property type="match status" value="1"/>
</dbReference>
<dbReference type="SUPFAM" id="SSF46785">
    <property type="entry name" value="Winged helix' DNA-binding domain"/>
    <property type="match status" value="1"/>
</dbReference>
<protein>
    <submittedName>
        <fullName evidence="5">Putative GntR family transcriptional regulator</fullName>
    </submittedName>
</protein>
<evidence type="ECO:0000256" key="1">
    <source>
        <dbReference type="ARBA" id="ARBA00023015"/>
    </source>
</evidence>
<dbReference type="STRING" id="391626.OAN307_c00620"/>
<dbReference type="GO" id="GO:0003677">
    <property type="term" value="F:DNA binding"/>
    <property type="evidence" value="ECO:0007669"/>
    <property type="project" value="UniProtKB-KW"/>
</dbReference>
<dbReference type="Proteomes" id="UP000005307">
    <property type="component" value="Chromosome"/>
</dbReference>
<dbReference type="AlphaFoldDB" id="M9R252"/>
<accession>M9R252</accession>
<reference evidence="5 6" key="1">
    <citation type="journal article" date="2013" name="PLoS ONE">
        <title>Poles Apart: Arctic and Antarctic Octadecabacter strains Share High Genome Plasticity and a New Type of Xanthorhodopsin.</title>
        <authorList>
            <person name="Vollmers J."/>
            <person name="Voget S."/>
            <person name="Dietrich S."/>
            <person name="Gollnow K."/>
            <person name="Smits M."/>
            <person name="Meyer K."/>
            <person name="Brinkhoff T."/>
            <person name="Simon M."/>
            <person name="Daniel R."/>
        </authorList>
    </citation>
    <scope>NUCLEOTIDE SEQUENCE [LARGE SCALE GENOMIC DNA]</scope>
    <source>
        <strain evidence="5 6">307</strain>
    </source>
</reference>
<evidence type="ECO:0000256" key="2">
    <source>
        <dbReference type="ARBA" id="ARBA00023125"/>
    </source>
</evidence>
<dbReference type="HOGENOM" id="CLU_017584_5_1_5"/>
<dbReference type="InterPro" id="IPR008920">
    <property type="entry name" value="TF_FadR/GntR_C"/>
</dbReference>
<dbReference type="GO" id="GO:0003700">
    <property type="term" value="F:DNA-binding transcription factor activity"/>
    <property type="evidence" value="ECO:0007669"/>
    <property type="project" value="InterPro"/>
</dbReference>
<dbReference type="PROSITE" id="PS50949">
    <property type="entry name" value="HTH_GNTR"/>
    <property type="match status" value="1"/>
</dbReference>
<dbReference type="InterPro" id="IPR000524">
    <property type="entry name" value="Tscrpt_reg_HTH_GntR"/>
</dbReference>
<evidence type="ECO:0000259" key="4">
    <source>
        <dbReference type="PROSITE" id="PS50949"/>
    </source>
</evidence>
<dbReference type="PANTHER" id="PTHR43537">
    <property type="entry name" value="TRANSCRIPTIONAL REGULATOR, GNTR FAMILY"/>
    <property type="match status" value="1"/>
</dbReference>
<dbReference type="Pfam" id="PF07729">
    <property type="entry name" value="FCD"/>
    <property type="match status" value="1"/>
</dbReference>
<organism evidence="5 6">
    <name type="scientific">Octadecabacter antarcticus 307</name>
    <dbReference type="NCBI Taxonomy" id="391626"/>
    <lineage>
        <taxon>Bacteria</taxon>
        <taxon>Pseudomonadati</taxon>
        <taxon>Pseudomonadota</taxon>
        <taxon>Alphaproteobacteria</taxon>
        <taxon>Rhodobacterales</taxon>
        <taxon>Roseobacteraceae</taxon>
        <taxon>Octadecabacter</taxon>
    </lineage>
</organism>
<dbReference type="SMART" id="SM00895">
    <property type="entry name" value="FCD"/>
    <property type="match status" value="1"/>
</dbReference>
<keyword evidence="6" id="KW-1185">Reference proteome</keyword>
<dbReference type="KEGG" id="oat:OAN307_c00620"/>
<evidence type="ECO:0000313" key="5">
    <source>
        <dbReference type="EMBL" id="AGI65838.1"/>
    </source>
</evidence>
<dbReference type="Gene3D" id="1.10.10.10">
    <property type="entry name" value="Winged helix-like DNA-binding domain superfamily/Winged helix DNA-binding domain"/>
    <property type="match status" value="1"/>
</dbReference>
<keyword evidence="2" id="KW-0238">DNA-binding</keyword>